<accession>A0A2K4ZPY6</accession>
<evidence type="ECO:0008006" key="3">
    <source>
        <dbReference type="Google" id="ProtNLM"/>
    </source>
</evidence>
<name>A0A2K4ZPY6_9FIRM</name>
<evidence type="ECO:0000313" key="2">
    <source>
        <dbReference type="Proteomes" id="UP000236311"/>
    </source>
</evidence>
<sequence>MEITYHQEGDYLIPDLKLSDTTEYQIGKYGRMRLRFLKENHGGIYSYMLLSEILWKHLAEIDEECNEMMDRLVGQMAKKEGVTEQLKSDDWLCWLQKMNSIRSRAEEVVLHDLIYSL</sequence>
<dbReference type="Pfam" id="PF14198">
    <property type="entry name" value="TnpV"/>
    <property type="match status" value="1"/>
</dbReference>
<dbReference type="InterPro" id="IPR026989">
    <property type="entry name" value="TnpV"/>
</dbReference>
<protein>
    <recommendedName>
        <fullName evidence="3">TnpV protein</fullName>
    </recommendedName>
</protein>
<gene>
    <name evidence="1" type="ORF">AMURIS_05292</name>
</gene>
<dbReference type="AlphaFoldDB" id="A0A2K4ZPY6"/>
<keyword evidence="2" id="KW-1185">Reference proteome</keyword>
<proteinExistence type="predicted"/>
<evidence type="ECO:0000313" key="1">
    <source>
        <dbReference type="EMBL" id="SOY32527.1"/>
    </source>
</evidence>
<dbReference type="RefSeq" id="WP_103242463.1">
    <property type="nucleotide sequence ID" value="NZ_JANJZD010000042.1"/>
</dbReference>
<dbReference type="EMBL" id="OFSM01000054">
    <property type="protein sequence ID" value="SOY32527.1"/>
    <property type="molecule type" value="Genomic_DNA"/>
</dbReference>
<organism evidence="1 2">
    <name type="scientific">Acetatifactor muris</name>
    <dbReference type="NCBI Taxonomy" id="879566"/>
    <lineage>
        <taxon>Bacteria</taxon>
        <taxon>Bacillati</taxon>
        <taxon>Bacillota</taxon>
        <taxon>Clostridia</taxon>
        <taxon>Lachnospirales</taxon>
        <taxon>Lachnospiraceae</taxon>
        <taxon>Acetatifactor</taxon>
    </lineage>
</organism>
<reference evidence="1 2" key="1">
    <citation type="submission" date="2018-01" db="EMBL/GenBank/DDBJ databases">
        <authorList>
            <person name="Gaut B.S."/>
            <person name="Morton B.R."/>
            <person name="Clegg M.T."/>
            <person name="Duvall M.R."/>
        </authorList>
    </citation>
    <scope>NUCLEOTIDE SEQUENCE [LARGE SCALE GENOMIC DNA]</scope>
    <source>
        <strain evidence="1">GP69</strain>
    </source>
</reference>
<dbReference type="Proteomes" id="UP000236311">
    <property type="component" value="Unassembled WGS sequence"/>
</dbReference>
<dbReference type="OrthoDB" id="9791178at2"/>